<keyword evidence="5 8" id="KW-0460">Magnesium</keyword>
<organism evidence="10 11">
    <name type="scientific">Leptospira fluminis</name>
    <dbReference type="NCBI Taxonomy" id="2484979"/>
    <lineage>
        <taxon>Bacteria</taxon>
        <taxon>Pseudomonadati</taxon>
        <taxon>Spirochaetota</taxon>
        <taxon>Spirochaetia</taxon>
        <taxon>Leptospirales</taxon>
        <taxon>Leptospiraceae</taxon>
        <taxon>Leptospira</taxon>
    </lineage>
</organism>
<evidence type="ECO:0000256" key="1">
    <source>
        <dbReference type="ARBA" id="ARBA00022516"/>
    </source>
</evidence>
<sequence length="143" mass="16247">MLPESVQKLGHTNLSIGVDLVFIPEFRKALEEPGTAFFDKTFTSWELAKASTKSMPERAVFFSGRYSAKEAFVKALDGPRLHLPPAFRFLYSEIEIRNDEFGRPYCRFYGSLSDYMKKTGSSVISLSITHVEEYAFSEILLSL</sequence>
<evidence type="ECO:0000256" key="3">
    <source>
        <dbReference type="ARBA" id="ARBA00022723"/>
    </source>
</evidence>
<dbReference type="InterPro" id="IPR004568">
    <property type="entry name" value="Ppantetheine-prot_Trfase_dom"/>
</dbReference>
<dbReference type="EC" id="2.7.8.7" evidence="8"/>
<evidence type="ECO:0000256" key="4">
    <source>
        <dbReference type="ARBA" id="ARBA00022832"/>
    </source>
</evidence>
<proteinExistence type="inferred from homology"/>
<dbReference type="Pfam" id="PF01648">
    <property type="entry name" value="ACPS"/>
    <property type="match status" value="1"/>
</dbReference>
<evidence type="ECO:0000313" key="10">
    <source>
        <dbReference type="EMBL" id="TGK21278.1"/>
    </source>
</evidence>
<dbReference type="InterPro" id="IPR002582">
    <property type="entry name" value="ACPS"/>
</dbReference>
<dbReference type="AlphaFoldDB" id="A0A4R9GSU2"/>
<reference evidence="10" key="1">
    <citation type="journal article" date="2019" name="PLoS Negl. Trop. Dis.">
        <title>Revisiting the worldwide diversity of Leptospira species in the environment.</title>
        <authorList>
            <person name="Vincent A.T."/>
            <person name="Schiettekatte O."/>
            <person name="Bourhy P."/>
            <person name="Veyrier F.J."/>
            <person name="Picardeau M."/>
        </authorList>
    </citation>
    <scope>NUCLEOTIDE SEQUENCE [LARGE SCALE GENOMIC DNA]</scope>
    <source>
        <strain evidence="10">SCS5</strain>
    </source>
</reference>
<comment type="cofactor">
    <cofactor evidence="8">
        <name>Mg(2+)</name>
        <dbReference type="ChEBI" id="CHEBI:18420"/>
    </cofactor>
</comment>
<keyword evidence="2 8" id="KW-0808">Transferase</keyword>
<dbReference type="Gene3D" id="3.90.470.20">
    <property type="entry name" value="4'-phosphopantetheinyl transferase domain"/>
    <property type="match status" value="1"/>
</dbReference>
<keyword evidence="1 8" id="KW-0444">Lipid biosynthesis</keyword>
<evidence type="ECO:0000313" key="11">
    <source>
        <dbReference type="Proteomes" id="UP000297855"/>
    </source>
</evidence>
<comment type="catalytic activity">
    <reaction evidence="8">
        <text>apo-[ACP] + CoA = holo-[ACP] + adenosine 3',5'-bisphosphate + H(+)</text>
        <dbReference type="Rhea" id="RHEA:12068"/>
        <dbReference type="Rhea" id="RHEA-COMP:9685"/>
        <dbReference type="Rhea" id="RHEA-COMP:9690"/>
        <dbReference type="ChEBI" id="CHEBI:15378"/>
        <dbReference type="ChEBI" id="CHEBI:29999"/>
        <dbReference type="ChEBI" id="CHEBI:57287"/>
        <dbReference type="ChEBI" id="CHEBI:58343"/>
        <dbReference type="ChEBI" id="CHEBI:64479"/>
        <dbReference type="EC" id="2.7.8.7"/>
    </reaction>
</comment>
<evidence type="ECO:0000256" key="8">
    <source>
        <dbReference type="HAMAP-Rule" id="MF_00101"/>
    </source>
</evidence>
<dbReference type="GO" id="GO:0000287">
    <property type="term" value="F:magnesium ion binding"/>
    <property type="evidence" value="ECO:0007669"/>
    <property type="project" value="UniProtKB-UniRule"/>
</dbReference>
<gene>
    <name evidence="8" type="primary">acpS</name>
    <name evidence="10" type="ORF">EHO61_03245</name>
</gene>
<accession>A0A4R9GSU2</accession>
<dbReference type="SUPFAM" id="SSF56214">
    <property type="entry name" value="4'-phosphopantetheinyl transferase"/>
    <property type="match status" value="1"/>
</dbReference>
<keyword evidence="6 8" id="KW-0443">Lipid metabolism</keyword>
<comment type="subcellular location">
    <subcellularLocation>
        <location evidence="8">Cytoplasm</location>
    </subcellularLocation>
</comment>
<dbReference type="GO" id="GO:0005737">
    <property type="term" value="C:cytoplasm"/>
    <property type="evidence" value="ECO:0007669"/>
    <property type="project" value="UniProtKB-SubCell"/>
</dbReference>
<feature type="domain" description="4'-phosphopantetheinyl transferase" evidence="9">
    <location>
        <begin position="15"/>
        <end position="119"/>
    </location>
</feature>
<comment type="function">
    <text evidence="8">Transfers the 4'-phosphopantetheine moiety from coenzyme A to a Ser of acyl-carrier-protein.</text>
</comment>
<evidence type="ECO:0000256" key="6">
    <source>
        <dbReference type="ARBA" id="ARBA00023098"/>
    </source>
</evidence>
<evidence type="ECO:0000256" key="7">
    <source>
        <dbReference type="ARBA" id="ARBA00023160"/>
    </source>
</evidence>
<evidence type="ECO:0000259" key="9">
    <source>
        <dbReference type="Pfam" id="PF01648"/>
    </source>
</evidence>
<evidence type="ECO:0000256" key="2">
    <source>
        <dbReference type="ARBA" id="ARBA00022679"/>
    </source>
</evidence>
<keyword evidence="4 8" id="KW-0276">Fatty acid metabolism</keyword>
<keyword evidence="8" id="KW-0963">Cytoplasm</keyword>
<feature type="binding site" evidence="8">
    <location>
        <position position="70"/>
    </location>
    <ligand>
        <name>Mg(2+)</name>
        <dbReference type="ChEBI" id="CHEBI:18420"/>
    </ligand>
</feature>
<dbReference type="HAMAP" id="MF_00101">
    <property type="entry name" value="AcpS"/>
    <property type="match status" value="1"/>
</dbReference>
<comment type="similarity">
    <text evidence="8">Belongs to the P-Pant transferase superfamily. AcpS family.</text>
</comment>
<protein>
    <recommendedName>
        <fullName evidence="8">Holo-[acyl-carrier-protein] synthase</fullName>
        <shortName evidence="8">Holo-ACP synthase</shortName>
        <ecNumber evidence="8">2.7.8.7</ecNumber>
    </recommendedName>
    <alternativeName>
        <fullName evidence="8">4'-phosphopantetheinyl transferase AcpS</fullName>
    </alternativeName>
</protein>
<dbReference type="NCBIfam" id="TIGR00556">
    <property type="entry name" value="pantethn_trn"/>
    <property type="match status" value="1"/>
</dbReference>
<keyword evidence="3 8" id="KW-0479">Metal-binding</keyword>
<name>A0A4R9GSU2_9LEPT</name>
<keyword evidence="7 8" id="KW-0275">Fatty acid biosynthesis</keyword>
<dbReference type="GO" id="GO:0008897">
    <property type="term" value="F:holo-[acyl-carrier-protein] synthase activity"/>
    <property type="evidence" value="ECO:0007669"/>
    <property type="project" value="UniProtKB-UniRule"/>
</dbReference>
<dbReference type="EMBL" id="RQEV01000003">
    <property type="protein sequence ID" value="TGK21278.1"/>
    <property type="molecule type" value="Genomic_DNA"/>
</dbReference>
<dbReference type="OrthoDB" id="517356at2"/>
<dbReference type="InterPro" id="IPR037143">
    <property type="entry name" value="4-PPantetheinyl_Trfase_dom_sf"/>
</dbReference>
<dbReference type="Proteomes" id="UP000297855">
    <property type="component" value="Unassembled WGS sequence"/>
</dbReference>
<dbReference type="GO" id="GO:0006633">
    <property type="term" value="P:fatty acid biosynthetic process"/>
    <property type="evidence" value="ECO:0007669"/>
    <property type="project" value="UniProtKB-UniRule"/>
</dbReference>
<feature type="binding site" evidence="8">
    <location>
        <position position="19"/>
    </location>
    <ligand>
        <name>Mg(2+)</name>
        <dbReference type="ChEBI" id="CHEBI:18420"/>
    </ligand>
</feature>
<keyword evidence="11" id="KW-1185">Reference proteome</keyword>
<comment type="caution">
    <text evidence="10">The sequence shown here is derived from an EMBL/GenBank/DDBJ whole genome shotgun (WGS) entry which is preliminary data.</text>
</comment>
<evidence type="ECO:0000256" key="5">
    <source>
        <dbReference type="ARBA" id="ARBA00022842"/>
    </source>
</evidence>
<dbReference type="InterPro" id="IPR008278">
    <property type="entry name" value="4-PPantetheinyl_Trfase_dom"/>
</dbReference>